<dbReference type="AlphaFoldDB" id="A0ABD3STD4"/>
<dbReference type="Proteomes" id="UP001530377">
    <property type="component" value="Unassembled WGS sequence"/>
</dbReference>
<protein>
    <submittedName>
        <fullName evidence="5">Uncharacterized protein</fullName>
    </submittedName>
</protein>
<feature type="region of interest" description="Disordered" evidence="4">
    <location>
        <begin position="28"/>
        <end position="57"/>
    </location>
</feature>
<dbReference type="PANTHER" id="PTHR43557:SF4">
    <property type="entry name" value="APOPTOSIS-INDUCING FACTOR 1, MITOCHONDRIAL"/>
    <property type="match status" value="1"/>
</dbReference>
<proteinExistence type="predicted"/>
<accession>A0ABD3STD4</accession>
<evidence type="ECO:0000256" key="1">
    <source>
        <dbReference type="ARBA" id="ARBA00022630"/>
    </source>
</evidence>
<evidence type="ECO:0000256" key="3">
    <source>
        <dbReference type="ARBA" id="ARBA00023002"/>
    </source>
</evidence>
<organism evidence="5 6">
    <name type="scientific">Cyclostephanos tholiformis</name>
    <dbReference type="NCBI Taxonomy" id="382380"/>
    <lineage>
        <taxon>Eukaryota</taxon>
        <taxon>Sar</taxon>
        <taxon>Stramenopiles</taxon>
        <taxon>Ochrophyta</taxon>
        <taxon>Bacillariophyta</taxon>
        <taxon>Coscinodiscophyceae</taxon>
        <taxon>Thalassiosirophycidae</taxon>
        <taxon>Stephanodiscales</taxon>
        <taxon>Stephanodiscaceae</taxon>
        <taxon>Cyclostephanos</taxon>
    </lineage>
</organism>
<sequence length="626" mass="69060">MSKTLPRYVSSAITRRLRQHGVEVEERTMTRYVAMDRPTSSSGTDDSKTSDRRTTMPPRLELYTVKSYDNLDGKRILADLLILAPSVDGLQGTAVIPAVGSNDDDHLPWSSLISPPLLTCYLDDGRISTNAEFQAASSLYAAGSVAKYPNMHTGKAEVAGGKDISSELVGEVAATNMVVNSDVGGGGRTVDAPCYLKRSIPVWRSDVIPFPDADNDVDQDSDRPYWRGMRPNSSSTLALYSMGIHALCVGRCDSEGMATHGFWWTNQSTVDSKTGIDGIAKKSIEDQLIRPNDFMRRATRGMTRRTTASPLNGKRGSLPVYGSGVIFYVDRSGNIEGVMLWGLPFSMNPNDVQSNLNDELVERMKKMILSNGGVAIRDHSEDIIQKHSGLNMDVSLLSYLHLAEESKLLASMAISGSSSSPANARESASVGTAGSLMLLPKELEVNRHTKRVGLRKLSPLHRYTPIKPAGMTNLGKMRRMDGTGVLTEENDLFYSSMSPHIADATCQRVEEFARPPSLKRVNPMQSWINLADGNEGELQSDPGRRKMQMERSRPPKEELLWLRHEEEHRLVNNKNALADAFLRNISSGRFSDGKDAVVQAQVPKMYLRAKERLNAWVGSSHDEEED</sequence>
<comment type="caution">
    <text evidence="5">The sequence shown here is derived from an EMBL/GenBank/DDBJ whole genome shotgun (WGS) entry which is preliminary data.</text>
</comment>
<keyword evidence="6" id="KW-1185">Reference proteome</keyword>
<dbReference type="EMBL" id="JALLPB020000003">
    <property type="protein sequence ID" value="KAL3827508.1"/>
    <property type="molecule type" value="Genomic_DNA"/>
</dbReference>
<dbReference type="GO" id="GO:0016491">
    <property type="term" value="F:oxidoreductase activity"/>
    <property type="evidence" value="ECO:0007669"/>
    <property type="project" value="UniProtKB-KW"/>
</dbReference>
<dbReference type="InterPro" id="IPR036188">
    <property type="entry name" value="FAD/NAD-bd_sf"/>
</dbReference>
<evidence type="ECO:0000313" key="5">
    <source>
        <dbReference type="EMBL" id="KAL3827508.1"/>
    </source>
</evidence>
<dbReference type="InterPro" id="IPR050446">
    <property type="entry name" value="FAD-oxidoreductase/Apoptosis"/>
</dbReference>
<feature type="region of interest" description="Disordered" evidence="4">
    <location>
        <begin position="533"/>
        <end position="552"/>
    </location>
</feature>
<feature type="compositionally biased region" description="Basic and acidic residues" evidence="4">
    <location>
        <begin position="45"/>
        <end position="54"/>
    </location>
</feature>
<feature type="compositionally biased region" description="Basic and acidic residues" evidence="4">
    <location>
        <begin position="542"/>
        <end position="552"/>
    </location>
</feature>
<keyword evidence="3" id="KW-0560">Oxidoreductase</keyword>
<name>A0ABD3STD4_9STRA</name>
<dbReference type="Gene3D" id="3.50.50.60">
    <property type="entry name" value="FAD/NAD(P)-binding domain"/>
    <property type="match status" value="2"/>
</dbReference>
<evidence type="ECO:0000313" key="6">
    <source>
        <dbReference type="Proteomes" id="UP001530377"/>
    </source>
</evidence>
<dbReference type="PANTHER" id="PTHR43557">
    <property type="entry name" value="APOPTOSIS-INDUCING FACTOR 1"/>
    <property type="match status" value="1"/>
</dbReference>
<reference evidence="5 6" key="1">
    <citation type="submission" date="2024-10" db="EMBL/GenBank/DDBJ databases">
        <title>Updated reference genomes for cyclostephanoid diatoms.</title>
        <authorList>
            <person name="Roberts W.R."/>
            <person name="Alverson A.J."/>
        </authorList>
    </citation>
    <scope>NUCLEOTIDE SEQUENCE [LARGE SCALE GENOMIC DNA]</scope>
    <source>
        <strain evidence="5 6">AJA228-03</strain>
    </source>
</reference>
<keyword evidence="1" id="KW-0285">Flavoprotein</keyword>
<evidence type="ECO:0000256" key="4">
    <source>
        <dbReference type="SAM" id="MobiDB-lite"/>
    </source>
</evidence>
<gene>
    <name evidence="5" type="ORF">ACHAXA_003777</name>
</gene>
<keyword evidence="2" id="KW-0274">FAD</keyword>
<evidence type="ECO:0000256" key="2">
    <source>
        <dbReference type="ARBA" id="ARBA00022827"/>
    </source>
</evidence>